<evidence type="ECO:0000256" key="6">
    <source>
        <dbReference type="PIRSR" id="PIRSR600821-50"/>
    </source>
</evidence>
<dbReference type="FunFam" id="3.20.20.10:FF:000002">
    <property type="entry name" value="Alanine racemase"/>
    <property type="match status" value="1"/>
</dbReference>
<dbReference type="Proteomes" id="UP000441399">
    <property type="component" value="Unassembled WGS sequence"/>
</dbReference>
<dbReference type="InterPro" id="IPR009006">
    <property type="entry name" value="Ala_racemase/Decarboxylase_C"/>
</dbReference>
<comment type="function">
    <text evidence="5">Catalyzes the interconversion of L-alanine and D-alanine. May also act on other amino acids.</text>
</comment>
<keyword evidence="10" id="KW-1185">Reference proteome</keyword>
<dbReference type="GO" id="GO:0030632">
    <property type="term" value="P:D-alanine biosynthetic process"/>
    <property type="evidence" value="ECO:0007669"/>
    <property type="project" value="UniProtKB-UniRule"/>
</dbReference>
<dbReference type="Pfam" id="PF00842">
    <property type="entry name" value="Ala_racemase_C"/>
    <property type="match status" value="1"/>
</dbReference>
<dbReference type="UniPathway" id="UPA00042">
    <property type="reaction ID" value="UER00497"/>
</dbReference>
<feature type="binding site" evidence="5 7">
    <location>
        <position position="304"/>
    </location>
    <ligand>
        <name>substrate</name>
    </ligand>
</feature>
<evidence type="ECO:0000313" key="9">
    <source>
        <dbReference type="EMBL" id="CAA0119200.1"/>
    </source>
</evidence>
<dbReference type="PRINTS" id="PR00992">
    <property type="entry name" value="ALARACEMASE"/>
</dbReference>
<dbReference type="InterPro" id="IPR020622">
    <property type="entry name" value="Ala_racemase_pyridoxalP-BS"/>
</dbReference>
<feature type="domain" description="Alanine racemase C-terminal" evidence="8">
    <location>
        <begin position="235"/>
        <end position="360"/>
    </location>
</feature>
<dbReference type="EMBL" id="CACSIO010000034">
    <property type="protein sequence ID" value="CAA0119200.1"/>
    <property type="molecule type" value="Genomic_DNA"/>
</dbReference>
<comment type="similarity">
    <text evidence="5">Belongs to the alanine racemase family.</text>
</comment>
<keyword evidence="4 5" id="KW-0413">Isomerase</keyword>
<dbReference type="GO" id="GO:0005829">
    <property type="term" value="C:cytosol"/>
    <property type="evidence" value="ECO:0007669"/>
    <property type="project" value="TreeGrafter"/>
</dbReference>
<evidence type="ECO:0000256" key="1">
    <source>
        <dbReference type="ARBA" id="ARBA00000316"/>
    </source>
</evidence>
<dbReference type="Gene3D" id="2.40.37.10">
    <property type="entry name" value="Lyase, Ornithine Decarboxylase, Chain A, domain 1"/>
    <property type="match status" value="1"/>
</dbReference>
<evidence type="ECO:0000256" key="4">
    <source>
        <dbReference type="ARBA" id="ARBA00023235"/>
    </source>
</evidence>
<name>A0A5S9QLK8_9GAMM</name>
<evidence type="ECO:0000256" key="7">
    <source>
        <dbReference type="PIRSR" id="PIRSR600821-52"/>
    </source>
</evidence>
<evidence type="ECO:0000256" key="5">
    <source>
        <dbReference type="HAMAP-Rule" id="MF_01201"/>
    </source>
</evidence>
<dbReference type="PANTHER" id="PTHR30511">
    <property type="entry name" value="ALANINE RACEMASE"/>
    <property type="match status" value="1"/>
</dbReference>
<protein>
    <recommendedName>
        <fullName evidence="5">Alanine racemase</fullName>
        <ecNumber evidence="5">5.1.1.1</ecNumber>
    </recommendedName>
</protein>
<dbReference type="InterPro" id="IPR001608">
    <property type="entry name" value="Ala_racemase_N"/>
</dbReference>
<keyword evidence="3 5" id="KW-0663">Pyridoxal phosphate</keyword>
<feature type="active site" description="Proton acceptor; specific for D-alanine" evidence="5">
    <location>
        <position position="35"/>
    </location>
</feature>
<dbReference type="HAMAP" id="MF_01201">
    <property type="entry name" value="Ala_racemase"/>
    <property type="match status" value="1"/>
</dbReference>
<comment type="pathway">
    <text evidence="5">Amino-acid biosynthesis; D-alanine biosynthesis; D-alanine from L-alanine: step 1/1.</text>
</comment>
<gene>
    <name evidence="9" type="primary">alr</name>
    <name evidence="9" type="ORF">OPDIPICF_02233</name>
</gene>
<feature type="modified residue" description="N6-(pyridoxal phosphate)lysine" evidence="5 6">
    <location>
        <position position="35"/>
    </location>
</feature>
<dbReference type="GO" id="GO:0008784">
    <property type="term" value="F:alanine racemase activity"/>
    <property type="evidence" value="ECO:0007669"/>
    <property type="project" value="UniProtKB-UniRule"/>
</dbReference>
<reference evidence="9 10" key="1">
    <citation type="submission" date="2019-11" db="EMBL/GenBank/DDBJ databases">
        <authorList>
            <person name="Holert J."/>
        </authorList>
    </citation>
    <scope>NUCLEOTIDE SEQUENCE [LARGE SCALE GENOMIC DNA]</scope>
    <source>
        <strain evidence="9">SB11_3</strain>
    </source>
</reference>
<sequence>MQTLSWADIDLSAIAYNFDIIKQSSPNQKTIAVIKANGYGHGALEIAKTIKADAFGVARIHEAKLLRDKGIQTPIIVMSELLAEDQLTECEQLRLEPVIHSAFALNNLKHFRPRTNRPFRCWLKVDSGMHRLGLNSEQLDTAKCVFEAHPNLHLVGLITHLASAEKIGDPKNTMQANAFKQLAAKFEGVDISIANSAATLFHPDLRGEWLRLGISLYGINPAHQSNTVTENLKPAMTVRSRIIDIKDIPQGDRVGYNGIWQATRSSRIAIIGIGYADGYPRHAKNGTPVLINGERFPLSGRVSMDMISVDITDASKPLKVGDVATLWGEGLDAEEVAQSCGTIAYELFTSAGQRVTKIYR</sequence>
<evidence type="ECO:0000313" key="10">
    <source>
        <dbReference type="Proteomes" id="UP000441399"/>
    </source>
</evidence>
<feature type="binding site" evidence="5 7">
    <location>
        <position position="131"/>
    </location>
    <ligand>
        <name>substrate</name>
    </ligand>
</feature>
<dbReference type="PROSITE" id="PS00395">
    <property type="entry name" value="ALANINE_RACEMASE"/>
    <property type="match status" value="1"/>
</dbReference>
<dbReference type="GO" id="GO:0030170">
    <property type="term" value="F:pyridoxal phosphate binding"/>
    <property type="evidence" value="ECO:0007669"/>
    <property type="project" value="UniProtKB-UniRule"/>
</dbReference>
<evidence type="ECO:0000259" key="8">
    <source>
        <dbReference type="SMART" id="SM01005"/>
    </source>
</evidence>
<comment type="catalytic activity">
    <reaction evidence="1 5">
        <text>L-alanine = D-alanine</text>
        <dbReference type="Rhea" id="RHEA:20249"/>
        <dbReference type="ChEBI" id="CHEBI:57416"/>
        <dbReference type="ChEBI" id="CHEBI:57972"/>
        <dbReference type="EC" id="5.1.1.1"/>
    </reaction>
</comment>
<dbReference type="InterPro" id="IPR011079">
    <property type="entry name" value="Ala_racemase_C"/>
</dbReference>
<dbReference type="Pfam" id="PF01168">
    <property type="entry name" value="Ala_racemase_N"/>
    <property type="match status" value="1"/>
</dbReference>
<dbReference type="Gene3D" id="3.20.20.10">
    <property type="entry name" value="Alanine racemase"/>
    <property type="match status" value="1"/>
</dbReference>
<dbReference type="SUPFAM" id="SSF50621">
    <property type="entry name" value="Alanine racemase C-terminal domain-like"/>
    <property type="match status" value="1"/>
</dbReference>
<dbReference type="AlphaFoldDB" id="A0A5S9QLK8"/>
<accession>A0A5S9QLK8</accession>
<dbReference type="InterPro" id="IPR000821">
    <property type="entry name" value="Ala_racemase"/>
</dbReference>
<dbReference type="InterPro" id="IPR029066">
    <property type="entry name" value="PLP-binding_barrel"/>
</dbReference>
<proteinExistence type="inferred from homology"/>
<evidence type="ECO:0000256" key="2">
    <source>
        <dbReference type="ARBA" id="ARBA00001933"/>
    </source>
</evidence>
<dbReference type="NCBIfam" id="TIGR00492">
    <property type="entry name" value="alr"/>
    <property type="match status" value="1"/>
</dbReference>
<dbReference type="SMART" id="SM01005">
    <property type="entry name" value="Ala_racemase_C"/>
    <property type="match status" value="1"/>
</dbReference>
<feature type="active site" description="Proton acceptor; specific for L-alanine" evidence="5">
    <location>
        <position position="256"/>
    </location>
</feature>
<comment type="cofactor">
    <cofactor evidence="2 5 6">
        <name>pyridoxal 5'-phosphate</name>
        <dbReference type="ChEBI" id="CHEBI:597326"/>
    </cofactor>
</comment>
<evidence type="ECO:0000256" key="3">
    <source>
        <dbReference type="ARBA" id="ARBA00022898"/>
    </source>
</evidence>
<dbReference type="PANTHER" id="PTHR30511:SF0">
    <property type="entry name" value="ALANINE RACEMASE, CATABOLIC-RELATED"/>
    <property type="match status" value="1"/>
</dbReference>
<dbReference type="SUPFAM" id="SSF51419">
    <property type="entry name" value="PLP-binding barrel"/>
    <property type="match status" value="1"/>
</dbReference>
<dbReference type="OrthoDB" id="9813814at2"/>
<dbReference type="EC" id="5.1.1.1" evidence="5"/>
<organism evidence="9 10">
    <name type="scientific">BD1-7 clade bacterium</name>
    <dbReference type="NCBI Taxonomy" id="2029982"/>
    <lineage>
        <taxon>Bacteria</taxon>
        <taxon>Pseudomonadati</taxon>
        <taxon>Pseudomonadota</taxon>
        <taxon>Gammaproteobacteria</taxon>
        <taxon>Cellvibrionales</taxon>
        <taxon>Spongiibacteraceae</taxon>
        <taxon>BD1-7 clade</taxon>
    </lineage>
</organism>